<keyword evidence="4 7" id="KW-0812">Transmembrane</keyword>
<dbReference type="Pfam" id="PF05977">
    <property type="entry name" value="MFS_3"/>
    <property type="match status" value="1"/>
</dbReference>
<evidence type="ECO:0000313" key="8">
    <source>
        <dbReference type="EMBL" id="MBA8924557.1"/>
    </source>
</evidence>
<feature type="transmembrane region" description="Helical" evidence="7">
    <location>
        <begin position="272"/>
        <end position="294"/>
    </location>
</feature>
<dbReference type="InterPro" id="IPR010290">
    <property type="entry name" value="TM_effector"/>
</dbReference>
<feature type="transmembrane region" description="Helical" evidence="7">
    <location>
        <begin position="357"/>
        <end position="379"/>
    </location>
</feature>
<keyword evidence="2" id="KW-0813">Transport</keyword>
<dbReference type="EMBL" id="JACJID010000001">
    <property type="protein sequence ID" value="MBA8924557.1"/>
    <property type="molecule type" value="Genomic_DNA"/>
</dbReference>
<evidence type="ECO:0000256" key="1">
    <source>
        <dbReference type="ARBA" id="ARBA00004651"/>
    </source>
</evidence>
<dbReference type="RefSeq" id="WP_025357907.1">
    <property type="nucleotide sequence ID" value="NZ_BAAABQ010000001.1"/>
</dbReference>
<organism evidence="8 9">
    <name type="scientific">Kutzneria viridogrisea</name>
    <dbReference type="NCBI Taxonomy" id="47990"/>
    <lineage>
        <taxon>Bacteria</taxon>
        <taxon>Bacillati</taxon>
        <taxon>Actinomycetota</taxon>
        <taxon>Actinomycetes</taxon>
        <taxon>Pseudonocardiales</taxon>
        <taxon>Pseudonocardiaceae</taxon>
        <taxon>Kutzneria</taxon>
    </lineage>
</organism>
<evidence type="ECO:0000256" key="5">
    <source>
        <dbReference type="ARBA" id="ARBA00022989"/>
    </source>
</evidence>
<keyword evidence="6 7" id="KW-0472">Membrane</keyword>
<evidence type="ECO:0000256" key="4">
    <source>
        <dbReference type="ARBA" id="ARBA00022692"/>
    </source>
</evidence>
<dbReference type="PANTHER" id="PTHR23513:SF11">
    <property type="entry name" value="STAPHYLOFERRIN A TRANSPORTER"/>
    <property type="match status" value="1"/>
</dbReference>
<keyword evidence="9" id="KW-1185">Reference proteome</keyword>
<dbReference type="SUPFAM" id="SSF103473">
    <property type="entry name" value="MFS general substrate transporter"/>
    <property type="match status" value="1"/>
</dbReference>
<name>A0ABR6BCF2_9PSEU</name>
<protein>
    <submittedName>
        <fullName evidence="8">MFS family permease</fullName>
    </submittedName>
</protein>
<keyword evidence="3" id="KW-1003">Cell membrane</keyword>
<dbReference type="PANTHER" id="PTHR23513">
    <property type="entry name" value="INTEGRAL MEMBRANE EFFLUX PROTEIN-RELATED"/>
    <property type="match status" value="1"/>
</dbReference>
<feature type="transmembrane region" description="Helical" evidence="7">
    <location>
        <begin position="245"/>
        <end position="263"/>
    </location>
</feature>
<comment type="subcellular location">
    <subcellularLocation>
        <location evidence="1">Cell membrane</location>
        <topology evidence="1">Multi-pass membrane protein</topology>
    </subcellularLocation>
</comment>
<feature type="transmembrane region" description="Helical" evidence="7">
    <location>
        <begin position="138"/>
        <end position="159"/>
    </location>
</feature>
<dbReference type="CDD" id="cd06173">
    <property type="entry name" value="MFS_MefA_like"/>
    <property type="match status" value="1"/>
</dbReference>
<dbReference type="Proteomes" id="UP000517916">
    <property type="component" value="Unassembled WGS sequence"/>
</dbReference>
<evidence type="ECO:0000313" key="9">
    <source>
        <dbReference type="Proteomes" id="UP000517916"/>
    </source>
</evidence>
<feature type="transmembrane region" description="Helical" evidence="7">
    <location>
        <begin position="212"/>
        <end position="233"/>
    </location>
</feature>
<evidence type="ECO:0000256" key="2">
    <source>
        <dbReference type="ARBA" id="ARBA00022448"/>
    </source>
</evidence>
<dbReference type="InterPro" id="IPR036259">
    <property type="entry name" value="MFS_trans_sf"/>
</dbReference>
<accession>A0ABR6BCF2</accession>
<gene>
    <name evidence="8" type="ORF">BC739_001754</name>
</gene>
<proteinExistence type="predicted"/>
<sequence length="389" mass="40600">MSGRKPLTLFLTGTLASRIGDNADLLALNWYVLERTHSATMLGLVNVLRLAPILFCTAPTGWLADRFDRRRLLAGTRLALFVSTLAVAAAVVGEGPMWVLCGAVLVRAVAGCAEPVLRQSMLPLLCGGRPLAKVVAMHSACLNLAMVLGPAIGSVLLATTPLVTVFWFNVACSVLSLCCLTILPENSRRAERGPSTPLWPFVRENPVVRAQLALAVGPMLFAFPYTSLMPLLAKDLVGGDAGTTGLLLTSGAVGALAASLSLSRRAPARPGVLAAVTGVALGVMLLGLLVFRSFGVEAAVAMMLLVGVVGQCYRTSNRSALQLALPDELRGRVLGIANTDRALIPAGTALLSPIAELFGTATMLLVMGVGCVLVTLLAAQLGTRERVMA</sequence>
<evidence type="ECO:0000256" key="3">
    <source>
        <dbReference type="ARBA" id="ARBA00022475"/>
    </source>
</evidence>
<evidence type="ECO:0000256" key="7">
    <source>
        <dbReference type="SAM" id="Phobius"/>
    </source>
</evidence>
<evidence type="ECO:0000256" key="6">
    <source>
        <dbReference type="ARBA" id="ARBA00023136"/>
    </source>
</evidence>
<keyword evidence="5 7" id="KW-1133">Transmembrane helix</keyword>
<dbReference type="Gene3D" id="1.20.1250.20">
    <property type="entry name" value="MFS general substrate transporter like domains"/>
    <property type="match status" value="1"/>
</dbReference>
<feature type="transmembrane region" description="Helical" evidence="7">
    <location>
        <begin position="71"/>
        <end position="91"/>
    </location>
</feature>
<comment type="caution">
    <text evidence="8">The sequence shown here is derived from an EMBL/GenBank/DDBJ whole genome shotgun (WGS) entry which is preliminary data.</text>
</comment>
<reference evidence="8 9" key="1">
    <citation type="submission" date="2020-08" db="EMBL/GenBank/DDBJ databases">
        <title>Genomic Encyclopedia of Archaeal and Bacterial Type Strains, Phase II (KMG-II): from individual species to whole genera.</title>
        <authorList>
            <person name="Goeker M."/>
        </authorList>
    </citation>
    <scope>NUCLEOTIDE SEQUENCE [LARGE SCALE GENOMIC DNA]</scope>
    <source>
        <strain evidence="8 9">DSM 43850</strain>
    </source>
</reference>